<evidence type="ECO:0000313" key="2">
    <source>
        <dbReference type="EMBL" id="MFC4859502.1"/>
    </source>
</evidence>
<dbReference type="RefSeq" id="WP_378062622.1">
    <property type="nucleotide sequence ID" value="NZ_JBHSIS010000038.1"/>
</dbReference>
<proteinExistence type="predicted"/>
<gene>
    <name evidence="2" type="ORF">ACFPCV_38935</name>
</gene>
<sequence length="170" mass="18960">MAETNRQDLQLSADGTWEPYAVFTAEDEEIDELGEALRAKGWESLLDLGSDDNIGFEINLYQRRPDSGHPEYLLAVWGNQIGTPFLKVDNLPAAMQLLSQWAPAMQAASIAHVVSDLSAPYIDHHGLVETLAARAAWGVQERLPALKQDRDQRDREAAERRRAARTPKSP</sequence>
<dbReference type="Proteomes" id="UP001595859">
    <property type="component" value="Unassembled WGS sequence"/>
</dbReference>
<name>A0ABV9SG93_9PSEU</name>
<protein>
    <submittedName>
        <fullName evidence="2">Uncharacterized protein</fullName>
    </submittedName>
</protein>
<dbReference type="EMBL" id="JBHSIS010000038">
    <property type="protein sequence ID" value="MFC4859502.1"/>
    <property type="molecule type" value="Genomic_DNA"/>
</dbReference>
<evidence type="ECO:0000256" key="1">
    <source>
        <dbReference type="SAM" id="MobiDB-lite"/>
    </source>
</evidence>
<organism evidence="2 3">
    <name type="scientific">Actinophytocola glycyrrhizae</name>
    <dbReference type="NCBI Taxonomy" id="2044873"/>
    <lineage>
        <taxon>Bacteria</taxon>
        <taxon>Bacillati</taxon>
        <taxon>Actinomycetota</taxon>
        <taxon>Actinomycetes</taxon>
        <taxon>Pseudonocardiales</taxon>
        <taxon>Pseudonocardiaceae</taxon>
    </lineage>
</organism>
<keyword evidence="3" id="KW-1185">Reference proteome</keyword>
<reference evidence="3" key="1">
    <citation type="journal article" date="2019" name="Int. J. Syst. Evol. Microbiol.">
        <title>The Global Catalogue of Microorganisms (GCM) 10K type strain sequencing project: providing services to taxonomists for standard genome sequencing and annotation.</title>
        <authorList>
            <consortium name="The Broad Institute Genomics Platform"/>
            <consortium name="The Broad Institute Genome Sequencing Center for Infectious Disease"/>
            <person name="Wu L."/>
            <person name="Ma J."/>
        </authorList>
    </citation>
    <scope>NUCLEOTIDE SEQUENCE [LARGE SCALE GENOMIC DNA]</scope>
    <source>
        <strain evidence="3">ZS-22-S1</strain>
    </source>
</reference>
<feature type="compositionally biased region" description="Basic and acidic residues" evidence="1">
    <location>
        <begin position="147"/>
        <end position="161"/>
    </location>
</feature>
<evidence type="ECO:0000313" key="3">
    <source>
        <dbReference type="Proteomes" id="UP001595859"/>
    </source>
</evidence>
<comment type="caution">
    <text evidence="2">The sequence shown here is derived from an EMBL/GenBank/DDBJ whole genome shotgun (WGS) entry which is preliminary data.</text>
</comment>
<feature type="region of interest" description="Disordered" evidence="1">
    <location>
        <begin position="143"/>
        <end position="170"/>
    </location>
</feature>
<accession>A0ABV9SG93</accession>